<evidence type="ECO:0000313" key="2">
    <source>
        <dbReference type="Proteomes" id="UP001148629"/>
    </source>
</evidence>
<name>A0ACC1RAN8_9HYPO</name>
<proteinExistence type="predicted"/>
<evidence type="ECO:0000313" key="1">
    <source>
        <dbReference type="EMBL" id="KAJ3504896.1"/>
    </source>
</evidence>
<sequence>MTPSGLGHWVYDPTADRVQELLSDLVIRLRTLILLKTNQPVRYPDPMLSDAVILCYDNTRAIIPVSQSSMQLSRASCPIVIMLWDDQHPRNALQEPATWLAQNTALPDDSSGSATPLAVQQLKELDDALTKVPTPDVHVQHQIESRVHRQRAHAKKAAGLQHLELDLEPHLLERSLGLLAVCVVYCGIVVRVY</sequence>
<dbReference type="Proteomes" id="UP001148629">
    <property type="component" value="Unassembled WGS sequence"/>
</dbReference>
<organism evidence="1 2">
    <name type="scientific">Fusarium decemcellulare</name>
    <dbReference type="NCBI Taxonomy" id="57161"/>
    <lineage>
        <taxon>Eukaryota</taxon>
        <taxon>Fungi</taxon>
        <taxon>Dikarya</taxon>
        <taxon>Ascomycota</taxon>
        <taxon>Pezizomycotina</taxon>
        <taxon>Sordariomycetes</taxon>
        <taxon>Hypocreomycetidae</taxon>
        <taxon>Hypocreales</taxon>
        <taxon>Nectriaceae</taxon>
        <taxon>Fusarium</taxon>
        <taxon>Fusarium decemcellulare species complex</taxon>
    </lineage>
</organism>
<comment type="caution">
    <text evidence="1">The sequence shown here is derived from an EMBL/GenBank/DDBJ whole genome shotgun (WGS) entry which is preliminary data.</text>
</comment>
<reference evidence="1" key="1">
    <citation type="submission" date="2022-08" db="EMBL/GenBank/DDBJ databases">
        <title>Genome Sequence of Fusarium decemcellulare.</title>
        <authorList>
            <person name="Buettner E."/>
        </authorList>
    </citation>
    <scope>NUCLEOTIDE SEQUENCE</scope>
    <source>
        <strain evidence="1">Babe19</strain>
    </source>
</reference>
<accession>A0ACC1RAN8</accession>
<protein>
    <submittedName>
        <fullName evidence="1">Uncharacterized protein</fullName>
    </submittedName>
</protein>
<keyword evidence="2" id="KW-1185">Reference proteome</keyword>
<gene>
    <name evidence="1" type="ORF">NM208_g16269</name>
</gene>
<dbReference type="EMBL" id="JANRMS010004915">
    <property type="protein sequence ID" value="KAJ3504896.1"/>
    <property type="molecule type" value="Genomic_DNA"/>
</dbReference>